<dbReference type="FunFam" id="2.10.25.10:FF:000101">
    <property type="entry name" value="Laminin subunit beta 1"/>
    <property type="match status" value="1"/>
</dbReference>
<evidence type="ECO:0000313" key="16">
    <source>
        <dbReference type="WBParaSite" id="GPUH_0000070101-mRNA-1"/>
    </source>
</evidence>
<keyword evidence="10" id="KW-0325">Glycoprotein</keyword>
<dbReference type="SMART" id="SM00181">
    <property type="entry name" value="EGF"/>
    <property type="match status" value="5"/>
</dbReference>
<feature type="domain" description="Laminin EGF-like" evidence="14">
    <location>
        <begin position="326"/>
        <end position="377"/>
    </location>
</feature>
<evidence type="ECO:0000256" key="11">
    <source>
        <dbReference type="ARBA" id="ARBA00023292"/>
    </source>
</evidence>
<feature type="coiled-coil region" evidence="13">
    <location>
        <begin position="771"/>
        <end position="805"/>
    </location>
</feature>
<dbReference type="GO" id="GO:0009887">
    <property type="term" value="P:animal organ morphogenesis"/>
    <property type="evidence" value="ECO:0007669"/>
    <property type="project" value="TreeGrafter"/>
</dbReference>
<evidence type="ECO:0000256" key="5">
    <source>
        <dbReference type="ARBA" id="ARBA00022737"/>
    </source>
</evidence>
<dbReference type="FunFam" id="2.10.25.10:FF:000011">
    <property type="entry name" value="Cadherin EGF LAG seven-pass G-type receptor"/>
    <property type="match status" value="1"/>
</dbReference>
<dbReference type="InterPro" id="IPR013015">
    <property type="entry name" value="Laminin_IV_B"/>
</dbReference>
<dbReference type="SUPFAM" id="SSF57196">
    <property type="entry name" value="EGF/Laminin"/>
    <property type="match status" value="6"/>
</dbReference>
<evidence type="ECO:0000256" key="7">
    <source>
        <dbReference type="ARBA" id="ARBA00022889"/>
    </source>
</evidence>
<dbReference type="GO" id="GO:0043256">
    <property type="term" value="C:laminin complex"/>
    <property type="evidence" value="ECO:0007669"/>
    <property type="project" value="TreeGrafter"/>
</dbReference>
<keyword evidence="3" id="KW-0272">Extracellular matrix</keyword>
<name>A0A183CW60_9BILA</name>
<dbReference type="Pfam" id="PF24973">
    <property type="entry name" value="EGF_LMN_ATRN"/>
    <property type="match status" value="2"/>
</dbReference>
<dbReference type="Pfam" id="PF00053">
    <property type="entry name" value="EGF_laminin"/>
    <property type="match status" value="6"/>
</dbReference>
<accession>A0A183CW60</accession>
<dbReference type="PROSITE" id="PS51116">
    <property type="entry name" value="LAMININ_IVB"/>
    <property type="match status" value="1"/>
</dbReference>
<keyword evidence="7" id="KW-0130">Cell adhesion</keyword>
<dbReference type="GO" id="GO:0007411">
    <property type="term" value="P:axon guidance"/>
    <property type="evidence" value="ECO:0007669"/>
    <property type="project" value="TreeGrafter"/>
</dbReference>
<dbReference type="PANTHER" id="PTHR10574:SF375">
    <property type="entry name" value="LAMININ SUBUNIT BETA-1"/>
    <property type="match status" value="1"/>
</dbReference>
<feature type="domain" description="Laminin EGF-like" evidence="14">
    <location>
        <begin position="166"/>
        <end position="212"/>
    </location>
</feature>
<comment type="subcellular location">
    <subcellularLocation>
        <location evidence="1">Secreted</location>
        <location evidence="1">Extracellular space</location>
        <location evidence="1">Extracellular matrix</location>
        <location evidence="1">Basement membrane</location>
    </subcellularLocation>
</comment>
<dbReference type="FunFam" id="2.10.25.10:FF:000065">
    <property type="entry name" value="Laminin subunit beta 1"/>
    <property type="match status" value="1"/>
</dbReference>
<dbReference type="Gene3D" id="2.10.25.10">
    <property type="entry name" value="Laminin"/>
    <property type="match status" value="8"/>
</dbReference>
<keyword evidence="9 12" id="KW-1015">Disulfide bond</keyword>
<feature type="disulfide bond" evidence="12">
    <location>
        <begin position="232"/>
        <end position="241"/>
    </location>
</feature>
<evidence type="ECO:0000256" key="13">
    <source>
        <dbReference type="SAM" id="Coils"/>
    </source>
</evidence>
<evidence type="ECO:0000256" key="9">
    <source>
        <dbReference type="ARBA" id="ARBA00023157"/>
    </source>
</evidence>
<feature type="disulfide bond" evidence="12">
    <location>
        <begin position="119"/>
        <end position="136"/>
    </location>
</feature>
<feature type="coiled-coil region" evidence="13">
    <location>
        <begin position="543"/>
        <end position="703"/>
    </location>
</feature>
<dbReference type="SMART" id="SM00180">
    <property type="entry name" value="EGF_Lam"/>
    <property type="match status" value="8"/>
</dbReference>
<feature type="domain" description="Laminin EGF-like" evidence="14">
    <location>
        <begin position="429"/>
        <end position="484"/>
    </location>
</feature>
<dbReference type="GO" id="GO:0016477">
    <property type="term" value="P:cell migration"/>
    <property type="evidence" value="ECO:0007669"/>
    <property type="project" value="TreeGrafter"/>
</dbReference>
<feature type="disulfide bond" evidence="12">
    <location>
        <begin position="166"/>
        <end position="178"/>
    </location>
</feature>
<feature type="disulfide bond" evidence="12">
    <location>
        <begin position="168"/>
        <end position="185"/>
    </location>
</feature>
<reference evidence="16" key="1">
    <citation type="submission" date="2016-06" db="UniProtKB">
        <authorList>
            <consortium name="WormBaseParasite"/>
        </authorList>
    </citation>
    <scope>IDENTIFICATION</scope>
</reference>
<keyword evidence="5" id="KW-0677">Repeat</keyword>
<dbReference type="GO" id="GO:0034446">
    <property type="term" value="P:substrate adhesion-dependent cell spreading"/>
    <property type="evidence" value="ECO:0007669"/>
    <property type="project" value="TreeGrafter"/>
</dbReference>
<dbReference type="FunFam" id="2.10.25.10:FF:000561">
    <property type="entry name" value="Wing blister, isoform B"/>
    <property type="match status" value="1"/>
</dbReference>
<sequence length="961" mass="104898">LKRLVALRTCNFVNIKPLRCRGSGVSYEIRMQMGEKRTSLNDRTASILIDSIVLAPPTDELFISQGLSAADRHRMEYDRYQCRSQHMSLTPQADLSEVCSRYICPVSAMLFNRSLECDCDPTGSLSGICSVKGGQCDCKPNIVGRRLCDRCAVGTYGFGPSGCTACGCDSVGALSNNCDRQSGQCLCRERGITGRQCNQCQPGFWSFPDCRVCQCNDHASICDQKTGACIECRDLTDGYYCDRCKDGYYGDPRLGINLPCKPCPCPGGLDSGFQHADTCYLRPSEENEAPDVICNCKAGYTGERCASCAVNHWGNPNELGGTCEPCDCNGNIDVLVEGSCDPVSGDCIKCLHNTEGIQCEDCIEGYYGDAKIRSCQRCVCNDLGTNRTAGTCDRVTGQCPCLPNVVGQQCDTCAPQHFDLASGKGCEPCECDPAGVRLNADGTPELQCNEFDGRCMCKPGRGGRTCSDCEDYHWGDPTTGECRRCECNPIGSATQQCDRNNGSCVCLPGSGGPLCNMCARGYTGQWPHCEACGECFQNWDEIVQNLKNQAATLIETANNIEDTGIVSVYDDAFEKMEATLTDLKTQLESANITRSDINELQAEIDNLRKNVRMSLGARTTEISSSVDKADVELKSLTAEVEKLSQKSEALKENATLLREADVQGAYNISRESAEKSAAAKRRIDQADTKITNAESERQEAISLLENNQLDFEKQFKENEMVLLTGFESMLPALNRDVCGAESAPCDQLCGGPGACGHCGGPSCLSGSVRKAEKAKLFAEEADQKLNEKQKEAEEILARVREILQHTSVTKGKAMDGHDIADAAAKQANLTRTSLEEMVAQMNEFLNSDQRSSPEQIRALAEEIMGATISLTPDQIQELANKIREKLMNINNIDIILNETRGNKTIAEALQKSAESASMRAAEISSCQTKISVRFYCAFYKKEKKTIVLCMLFTSFNPFFCA</sequence>
<dbReference type="FunFam" id="2.10.25.10:FF:000051">
    <property type="entry name" value="Laminin subunit alpha 4"/>
    <property type="match status" value="1"/>
</dbReference>
<comment type="caution">
    <text evidence="12">Lacks conserved residue(s) required for the propagation of feature annotation.</text>
</comment>
<keyword evidence="6" id="KW-0084">Basement membrane</keyword>
<dbReference type="InterPro" id="IPR056863">
    <property type="entry name" value="LMN_ATRN_NET-like_EGF"/>
</dbReference>
<keyword evidence="8 13" id="KW-0175">Coiled coil</keyword>
<feature type="disulfide bond" evidence="12">
    <location>
        <begin position="117"/>
        <end position="129"/>
    </location>
</feature>
<feature type="disulfide bond" evidence="12">
    <location>
        <begin position="457"/>
        <end position="466"/>
    </location>
</feature>
<evidence type="ECO:0000259" key="14">
    <source>
        <dbReference type="PROSITE" id="PS50027"/>
    </source>
</evidence>
<evidence type="ECO:0000256" key="8">
    <source>
        <dbReference type="ARBA" id="ARBA00023054"/>
    </source>
</evidence>
<dbReference type="Pfam" id="PF21199">
    <property type="entry name" value="LAMININ_IV_B"/>
    <property type="match status" value="1"/>
</dbReference>
<keyword evidence="11 12" id="KW-0424">Laminin EGF-like domain</keyword>
<dbReference type="PROSITE" id="PS01248">
    <property type="entry name" value="EGF_LAM_1"/>
    <property type="match status" value="4"/>
</dbReference>
<dbReference type="GO" id="GO:0009888">
    <property type="term" value="P:tissue development"/>
    <property type="evidence" value="ECO:0007669"/>
    <property type="project" value="TreeGrafter"/>
</dbReference>
<feature type="domain" description="Laminin EGF-like" evidence="14">
    <location>
        <begin position="117"/>
        <end position="165"/>
    </location>
</feature>
<feature type="domain" description="Laminin EGF-like" evidence="14">
    <location>
        <begin position="378"/>
        <end position="428"/>
    </location>
</feature>
<feature type="disulfide bond" evidence="12">
    <location>
        <begin position="401"/>
        <end position="410"/>
    </location>
</feature>
<evidence type="ECO:0000256" key="3">
    <source>
        <dbReference type="ARBA" id="ARBA00022530"/>
    </source>
</evidence>
<feature type="domain" description="Laminin EGF-like" evidence="14">
    <location>
        <begin position="485"/>
        <end position="531"/>
    </location>
</feature>
<dbReference type="WBParaSite" id="GPUH_0000070101-mRNA-1">
    <property type="protein sequence ID" value="GPUH_0000070101-mRNA-1"/>
    <property type="gene ID" value="GPUH_0000070101"/>
</dbReference>
<feature type="domain" description="Laminin IV type B" evidence="15">
    <location>
        <begin position="1"/>
        <end position="111"/>
    </location>
</feature>
<dbReference type="GO" id="GO:0040017">
    <property type="term" value="P:positive regulation of locomotion"/>
    <property type="evidence" value="ECO:0007669"/>
    <property type="project" value="UniProtKB-ARBA"/>
</dbReference>
<dbReference type="AlphaFoldDB" id="A0A183CW60"/>
<proteinExistence type="predicted"/>
<evidence type="ECO:0000256" key="10">
    <source>
        <dbReference type="ARBA" id="ARBA00023180"/>
    </source>
</evidence>
<dbReference type="InterPro" id="IPR050440">
    <property type="entry name" value="Laminin/Netrin_ECM"/>
</dbReference>
<feature type="disulfide bond" evidence="12">
    <location>
        <begin position="487"/>
        <end position="504"/>
    </location>
</feature>
<evidence type="ECO:0000256" key="12">
    <source>
        <dbReference type="PROSITE-ProRule" id="PRU00460"/>
    </source>
</evidence>
<feature type="disulfide bond" evidence="12">
    <location>
        <begin position="485"/>
        <end position="497"/>
    </location>
</feature>
<dbReference type="PROSITE" id="PS50027">
    <property type="entry name" value="EGF_LAM_2"/>
    <property type="match status" value="7"/>
</dbReference>
<dbReference type="InterPro" id="IPR002049">
    <property type="entry name" value="LE_dom"/>
</dbReference>
<feature type="disulfide bond" evidence="12">
    <location>
        <begin position="506"/>
        <end position="515"/>
    </location>
</feature>
<dbReference type="FunFam" id="2.10.25.10:FF:000135">
    <property type="entry name" value="Laminin subunit beta 4"/>
    <property type="match status" value="1"/>
</dbReference>
<keyword evidence="4" id="KW-0732">Signal</keyword>
<evidence type="ECO:0000256" key="6">
    <source>
        <dbReference type="ARBA" id="ARBA00022869"/>
    </source>
</evidence>
<evidence type="ECO:0000256" key="4">
    <source>
        <dbReference type="ARBA" id="ARBA00022729"/>
    </source>
</evidence>
<dbReference type="FunFam" id="2.10.25.10:FF:000074">
    <property type="entry name" value="Laminin subunit alpha"/>
    <property type="match status" value="1"/>
</dbReference>
<organism evidence="16">
    <name type="scientific">Gongylonema pulchrum</name>
    <dbReference type="NCBI Taxonomy" id="637853"/>
    <lineage>
        <taxon>Eukaryota</taxon>
        <taxon>Metazoa</taxon>
        <taxon>Ecdysozoa</taxon>
        <taxon>Nematoda</taxon>
        <taxon>Chromadorea</taxon>
        <taxon>Rhabditida</taxon>
        <taxon>Spirurina</taxon>
        <taxon>Spiruromorpha</taxon>
        <taxon>Spiruroidea</taxon>
        <taxon>Gongylonematidae</taxon>
        <taxon>Gongylonema</taxon>
    </lineage>
</organism>
<evidence type="ECO:0000256" key="2">
    <source>
        <dbReference type="ARBA" id="ARBA00022525"/>
    </source>
</evidence>
<dbReference type="PANTHER" id="PTHR10574">
    <property type="entry name" value="NETRIN/LAMININ-RELATED"/>
    <property type="match status" value="1"/>
</dbReference>
<dbReference type="PRINTS" id="PR00011">
    <property type="entry name" value="EGFLAMININ"/>
</dbReference>
<dbReference type="CDD" id="cd00055">
    <property type="entry name" value="EGF_Lam"/>
    <property type="match status" value="7"/>
</dbReference>
<protein>
    <submittedName>
        <fullName evidence="16">Laminin EGF-like domain-containing protein</fullName>
    </submittedName>
</protein>
<feature type="domain" description="Laminin EGF-like" evidence="14">
    <location>
        <begin position="213"/>
        <end position="262"/>
    </location>
</feature>
<feature type="disulfide bond" evidence="12">
    <location>
        <begin position="350"/>
        <end position="359"/>
    </location>
</feature>
<evidence type="ECO:0000259" key="15">
    <source>
        <dbReference type="PROSITE" id="PS51116"/>
    </source>
</evidence>
<evidence type="ECO:0000256" key="1">
    <source>
        <dbReference type="ARBA" id="ARBA00004302"/>
    </source>
</evidence>
<dbReference type="GO" id="GO:0070831">
    <property type="term" value="P:basement membrane assembly"/>
    <property type="evidence" value="ECO:0007669"/>
    <property type="project" value="TreeGrafter"/>
</dbReference>
<keyword evidence="2" id="KW-0964">Secreted</keyword>
<dbReference type="InterPro" id="IPR000742">
    <property type="entry name" value="EGF"/>
</dbReference>